<dbReference type="InterPro" id="IPR009211">
    <property type="entry name" value="TagJ"/>
</dbReference>
<dbReference type="InterPro" id="IPR011990">
    <property type="entry name" value="TPR-like_helical_dom_sf"/>
</dbReference>
<dbReference type="AlphaFoldDB" id="A0A1G7G6A8"/>
<accession>A0A1G7G6A8</accession>
<dbReference type="SUPFAM" id="SSF144059">
    <property type="entry name" value="ImpE-like"/>
    <property type="match status" value="1"/>
</dbReference>
<dbReference type="Pfam" id="PF07024">
    <property type="entry name" value="ImpE"/>
    <property type="match status" value="1"/>
</dbReference>
<protein>
    <submittedName>
        <fullName evidence="1">Type VI secretion system protein ImpE</fullName>
    </submittedName>
</protein>
<name>A0A1G7G6A8_9PROT</name>
<proteinExistence type="predicted"/>
<dbReference type="RefSeq" id="WP_092787593.1">
    <property type="nucleotide sequence ID" value="NZ_FNAP01000013.1"/>
</dbReference>
<dbReference type="PIRSF" id="PIRSF029288">
    <property type="entry name" value="SciE_ImpE"/>
    <property type="match status" value="1"/>
</dbReference>
<dbReference type="Proteomes" id="UP000199412">
    <property type="component" value="Unassembled WGS sequence"/>
</dbReference>
<dbReference type="STRING" id="69960.SAMN05421720_113106"/>
<reference evidence="1 2" key="1">
    <citation type="submission" date="2016-10" db="EMBL/GenBank/DDBJ databases">
        <authorList>
            <person name="de Groot N.N."/>
        </authorList>
    </citation>
    <scope>NUCLEOTIDE SEQUENCE [LARGE SCALE GENOMIC DNA]</scope>
    <source>
        <strain evidence="1 2">ATCC 700224</strain>
    </source>
</reference>
<organism evidence="1 2">
    <name type="scientific">Rhodospira trueperi</name>
    <dbReference type="NCBI Taxonomy" id="69960"/>
    <lineage>
        <taxon>Bacteria</taxon>
        <taxon>Pseudomonadati</taxon>
        <taxon>Pseudomonadota</taxon>
        <taxon>Alphaproteobacteria</taxon>
        <taxon>Rhodospirillales</taxon>
        <taxon>Rhodospirillaceae</taxon>
        <taxon>Rhodospira</taxon>
    </lineage>
</organism>
<dbReference type="EMBL" id="FNAP01000013">
    <property type="protein sequence ID" value="SDE83658.1"/>
    <property type="molecule type" value="Genomic_DNA"/>
</dbReference>
<dbReference type="Gene3D" id="1.25.40.10">
    <property type="entry name" value="Tetratricopeptide repeat domain"/>
    <property type="match status" value="1"/>
</dbReference>
<dbReference type="OrthoDB" id="5416084at2"/>
<evidence type="ECO:0000313" key="1">
    <source>
        <dbReference type="EMBL" id="SDE83658.1"/>
    </source>
</evidence>
<gene>
    <name evidence="1" type="ORF">SAMN05421720_113106</name>
</gene>
<evidence type="ECO:0000313" key="2">
    <source>
        <dbReference type="Proteomes" id="UP000199412"/>
    </source>
</evidence>
<dbReference type="Pfam" id="PF14559">
    <property type="entry name" value="TPR_19"/>
    <property type="match status" value="1"/>
</dbReference>
<keyword evidence="2" id="KW-1185">Reference proteome</keyword>
<sequence>MTDSSATALFEAGDLDGAIAALTAEVKGNPKDVQARGRLAEMLCFTGEIERADKMMEVMALQDEDHAVGIGVFRRVLRGAIQRDQVFREGRAPEFVGPPDDCLQAHLKALAAVRAGDMDGVRLLLADAEAARRAVAGKHNDTPFDDLRDLDDLTGGVLEVISASGSYYWIAFDTVVSLEFHAPERPRDLIWRRASIEVSDGPEGEVFIPALYVPPPGAAPRADHLLGRVTEWIGDDDSGPVFGLGQRCWLLGDQDMPVMDLATLTVDQPRSVAQAEG</sequence>